<evidence type="ECO:0000256" key="1">
    <source>
        <dbReference type="ARBA" id="ARBA00000885"/>
    </source>
</evidence>
<dbReference type="Pfam" id="PF00632">
    <property type="entry name" value="HECT"/>
    <property type="match status" value="2"/>
</dbReference>
<name>A0A3S3N9V0_9MAGN</name>
<dbReference type="InterPro" id="IPR000569">
    <property type="entry name" value="HECT_dom"/>
</dbReference>
<comment type="catalytic activity">
    <reaction evidence="1">
        <text>S-ubiquitinyl-[E2 ubiquitin-conjugating enzyme]-L-cysteine + [acceptor protein]-L-lysine = [E2 ubiquitin-conjugating enzyme]-L-cysteine + N(6)-ubiquitinyl-[acceptor protein]-L-lysine.</text>
        <dbReference type="EC" id="2.3.2.26"/>
    </reaction>
</comment>
<keyword evidence="4 7" id="KW-0833">Ubl conjugation pathway</keyword>
<dbReference type="FunFam" id="3.30.2410.10:FF:000011">
    <property type="entry name" value="Putative Ubiquitin-protein ligase E3C"/>
    <property type="match status" value="1"/>
</dbReference>
<protein>
    <recommendedName>
        <fullName evidence="2">HECT-type E3 ubiquitin transferase</fullName>
        <ecNumber evidence="2">2.3.2.26</ecNumber>
    </recommendedName>
</protein>
<organism evidence="11 12">
    <name type="scientific">Cinnamomum micranthum f. kanehirae</name>
    <dbReference type="NCBI Taxonomy" id="337451"/>
    <lineage>
        <taxon>Eukaryota</taxon>
        <taxon>Viridiplantae</taxon>
        <taxon>Streptophyta</taxon>
        <taxon>Embryophyta</taxon>
        <taxon>Tracheophyta</taxon>
        <taxon>Spermatophyta</taxon>
        <taxon>Magnoliopsida</taxon>
        <taxon>Magnoliidae</taxon>
        <taxon>Laurales</taxon>
        <taxon>Lauraceae</taxon>
        <taxon>Cinnamomum</taxon>
    </lineage>
</organism>
<accession>A0A3S3N9V0</accession>
<dbReference type="GO" id="GO:0061630">
    <property type="term" value="F:ubiquitin protein ligase activity"/>
    <property type="evidence" value="ECO:0007669"/>
    <property type="project" value="UniProtKB-EC"/>
</dbReference>
<evidence type="ECO:0000256" key="4">
    <source>
        <dbReference type="ARBA" id="ARBA00022786"/>
    </source>
</evidence>
<dbReference type="AlphaFoldDB" id="A0A3S3N9V0"/>
<dbReference type="SUPFAM" id="SSF56204">
    <property type="entry name" value="Hect, E3 ligase catalytic domain"/>
    <property type="match status" value="1"/>
</dbReference>
<gene>
    <name evidence="11" type="ORF">CKAN_02453000</name>
</gene>
<dbReference type="InterPro" id="IPR044611">
    <property type="entry name" value="E3A/B/C-like"/>
</dbReference>
<keyword evidence="9" id="KW-0472">Membrane</keyword>
<evidence type="ECO:0000256" key="8">
    <source>
        <dbReference type="SAM" id="MobiDB-lite"/>
    </source>
</evidence>
<dbReference type="GO" id="GO:0006511">
    <property type="term" value="P:ubiquitin-dependent protein catabolic process"/>
    <property type="evidence" value="ECO:0007669"/>
    <property type="project" value="TreeGrafter"/>
</dbReference>
<dbReference type="Gene3D" id="3.30.2410.10">
    <property type="entry name" value="Hect, E3 ligase catalytic domain"/>
    <property type="match status" value="1"/>
</dbReference>
<evidence type="ECO:0000256" key="2">
    <source>
        <dbReference type="ARBA" id="ARBA00012485"/>
    </source>
</evidence>
<proteinExistence type="inferred from homology"/>
<evidence type="ECO:0000256" key="6">
    <source>
        <dbReference type="ARBA" id="ARBA00061247"/>
    </source>
</evidence>
<feature type="transmembrane region" description="Helical" evidence="9">
    <location>
        <begin position="6"/>
        <end position="24"/>
    </location>
</feature>
<dbReference type="SMART" id="SM00119">
    <property type="entry name" value="HECTc"/>
    <property type="match status" value="1"/>
</dbReference>
<comment type="similarity">
    <text evidence="6">Belongs to the UPL family.</text>
</comment>
<dbReference type="EMBL" id="QPKB01000011">
    <property type="protein sequence ID" value="RWR95199.1"/>
    <property type="molecule type" value="Genomic_DNA"/>
</dbReference>
<dbReference type="InterPro" id="IPR035983">
    <property type="entry name" value="Hect_E3_ubiquitin_ligase"/>
</dbReference>
<evidence type="ECO:0000256" key="9">
    <source>
        <dbReference type="SAM" id="Phobius"/>
    </source>
</evidence>
<dbReference type="OrthoDB" id="8068875at2759"/>
<comment type="function">
    <text evidence="5">Probable E3 ubiquitin-protein ligase which mediates ubiquitination and subsequent proteasomal degradation of target proteins.</text>
</comment>
<dbReference type="PANTHER" id="PTHR45700:SF6">
    <property type="entry name" value="E3 UBIQUITIN-PROTEIN LIGASE UPL6"/>
    <property type="match status" value="1"/>
</dbReference>
<evidence type="ECO:0000256" key="7">
    <source>
        <dbReference type="PROSITE-ProRule" id="PRU00104"/>
    </source>
</evidence>
<evidence type="ECO:0000256" key="5">
    <source>
        <dbReference type="ARBA" id="ARBA00057703"/>
    </source>
</evidence>
<dbReference type="STRING" id="337451.A0A3S3N9V0"/>
<keyword evidence="3" id="KW-0808">Transferase</keyword>
<dbReference type="PROSITE" id="PS50237">
    <property type="entry name" value="HECT"/>
    <property type="match status" value="1"/>
</dbReference>
<keyword evidence="12" id="KW-1185">Reference proteome</keyword>
<evidence type="ECO:0000313" key="11">
    <source>
        <dbReference type="EMBL" id="RWR95199.1"/>
    </source>
</evidence>
<evidence type="ECO:0000259" key="10">
    <source>
        <dbReference type="PROSITE" id="PS50237"/>
    </source>
</evidence>
<comment type="caution">
    <text evidence="11">The sequence shown here is derived from an EMBL/GenBank/DDBJ whole genome shotgun (WGS) entry which is preliminary data.</text>
</comment>
<dbReference type="EC" id="2.3.2.26" evidence="2"/>
<feature type="domain" description="HECT" evidence="10">
    <location>
        <begin position="499"/>
        <end position="812"/>
    </location>
</feature>
<dbReference type="Gene3D" id="3.90.1750.10">
    <property type="entry name" value="Hect, E3 ligase catalytic domains"/>
    <property type="match status" value="1"/>
</dbReference>
<dbReference type="GO" id="GO:0000209">
    <property type="term" value="P:protein polyubiquitination"/>
    <property type="evidence" value="ECO:0007669"/>
    <property type="project" value="InterPro"/>
</dbReference>
<keyword evidence="9" id="KW-0812">Transmembrane</keyword>
<feature type="active site" description="Glycyl thioester intermediate" evidence="7">
    <location>
        <position position="780"/>
    </location>
</feature>
<dbReference type="Proteomes" id="UP000283530">
    <property type="component" value="Unassembled WGS sequence"/>
</dbReference>
<keyword evidence="9" id="KW-1133">Transmembrane helix</keyword>
<dbReference type="PANTHER" id="PTHR45700">
    <property type="entry name" value="UBIQUITIN-PROTEIN LIGASE E3C"/>
    <property type="match status" value="1"/>
</dbReference>
<feature type="compositionally biased region" description="Low complexity" evidence="8">
    <location>
        <begin position="61"/>
        <end position="74"/>
    </location>
</feature>
<reference evidence="11 12" key="1">
    <citation type="journal article" date="2019" name="Nat. Plants">
        <title>Stout camphor tree genome fills gaps in understanding of flowering plant genome evolution.</title>
        <authorList>
            <person name="Chaw S.M."/>
            <person name="Liu Y.C."/>
            <person name="Wu Y.W."/>
            <person name="Wang H.Y."/>
            <person name="Lin C.I."/>
            <person name="Wu C.S."/>
            <person name="Ke H.M."/>
            <person name="Chang L.Y."/>
            <person name="Hsu C.Y."/>
            <person name="Yang H.T."/>
            <person name="Sudianto E."/>
            <person name="Hsu M.H."/>
            <person name="Wu K.P."/>
            <person name="Wang L.N."/>
            <person name="Leebens-Mack J.H."/>
            <person name="Tsai I.J."/>
        </authorList>
    </citation>
    <scope>NUCLEOTIDE SEQUENCE [LARGE SCALE GENOMIC DNA]</scope>
    <source>
        <strain evidence="12">cv. Chaw 1501</strain>
        <tissue evidence="11">Young leaves</tissue>
    </source>
</reference>
<dbReference type="CDD" id="cd00078">
    <property type="entry name" value="HECTc"/>
    <property type="match status" value="1"/>
</dbReference>
<feature type="transmembrane region" description="Helical" evidence="9">
    <location>
        <begin position="145"/>
        <end position="168"/>
    </location>
</feature>
<evidence type="ECO:0000256" key="3">
    <source>
        <dbReference type="ARBA" id="ARBA00022679"/>
    </source>
</evidence>
<feature type="region of interest" description="Disordered" evidence="8">
    <location>
        <begin position="47"/>
        <end position="84"/>
    </location>
</feature>
<evidence type="ECO:0000313" key="12">
    <source>
        <dbReference type="Proteomes" id="UP000283530"/>
    </source>
</evidence>
<sequence length="812" mass="92094">MAVEQYAISVVSSIVVVVVVVFFFHCSKSLTKEMVFGTEQSTCSIKKKRKGSGLPPVLHRSSSTSQPTTSEQSQAAGSESVRPPLTGAKLSCSPGEHCRLNNSSGPSALLFFASCRFLSQWQWKGECRFEGFLPFLFEYSCQRELCLSFVLLLLIFVLFPLLSTSFPLPFSLPAFCLSGNGRANALLSASYLFSSKSIPDEDEMALDEEFVGEILDKDLEQQISNAIDPRLLQQLVNILLRDTSVFDGSCGEGPCNAEVSAIGAVCTFLHVTFNILPLERIMTGLAYRTDLVRILWNFMKRCHENKRWPSLSEQTAYLSGDAPGWLLPLAVFCPVYKHMLMIVDNEEFYEHEKPLSLKDIRCLIVLLRQALWQLLWVIPSASDLRGQKKLSINFIQNTVSIKTSELLTQLQDWNNRRQFTSAADFYAQEAAVVENTRANEILKQASFLVPFTSRVKIFTSQLAAARQRNGPHAPYTRNRFRIRRDHIFEDAFNQLSALSEEDLRGMIRVTFVNEFGVEEAGIDGGGIFKDFMENITRAAFDVQYGLFKETTDHLLYPNPGSGLVHERHLHFFHFLGSLLGKAMFEGILVDIPFATFFLSKLKQKYNYLNDLPSLDPELYRHLLFLKHYKGDISDLELYFVIVNNEYGEQTEEELLPGGKDVRVTNENQLIQTDWLAMFNEHELQLLISGALEGLDVDDLRAHAHYAGGYNEEHNVIRMFWEVLKNFSLDYQKKFLKFVTGCSRGPLLGFKYLEPQFCIQRAAPGVVSEEDLDRLPTSATCMNLLKLPPYRSKEQMEMKLIYAINAEAGFDLS</sequence>
<dbReference type="FunFam" id="3.30.2160.10:FF:000002">
    <property type="entry name" value="Putative Ubiquitin-protein ligase E3C"/>
    <property type="match status" value="1"/>
</dbReference>